<evidence type="ECO:0000256" key="1">
    <source>
        <dbReference type="SAM" id="MobiDB-lite"/>
    </source>
</evidence>
<accession>A0ABW6Y376</accession>
<feature type="compositionally biased region" description="Low complexity" evidence="1">
    <location>
        <begin position="8"/>
        <end position="24"/>
    </location>
</feature>
<feature type="compositionally biased region" description="Basic and acidic residues" evidence="1">
    <location>
        <begin position="41"/>
        <end position="51"/>
    </location>
</feature>
<name>A0ABW6Y376_9ACTN</name>
<proteinExistence type="predicted"/>
<dbReference type="RefSeq" id="WP_388311747.1">
    <property type="nucleotide sequence ID" value="NZ_JBIBDZ010000017.1"/>
</dbReference>
<organism evidence="2 3">
    <name type="scientific">Streptomyces flavochromogenes</name>
    <dbReference type="NCBI Taxonomy" id="68199"/>
    <lineage>
        <taxon>Bacteria</taxon>
        <taxon>Bacillati</taxon>
        <taxon>Actinomycetota</taxon>
        <taxon>Actinomycetes</taxon>
        <taxon>Kitasatosporales</taxon>
        <taxon>Streptomycetaceae</taxon>
        <taxon>Streptomyces</taxon>
    </lineage>
</organism>
<keyword evidence="3" id="KW-1185">Reference proteome</keyword>
<evidence type="ECO:0000313" key="2">
    <source>
        <dbReference type="EMBL" id="MFF5924012.1"/>
    </source>
</evidence>
<dbReference type="EMBL" id="JBIBDZ010000017">
    <property type="protein sequence ID" value="MFF5924012.1"/>
    <property type="molecule type" value="Genomic_DNA"/>
</dbReference>
<dbReference type="Proteomes" id="UP001602370">
    <property type="component" value="Unassembled WGS sequence"/>
</dbReference>
<reference evidence="2 3" key="1">
    <citation type="submission" date="2024-10" db="EMBL/GenBank/DDBJ databases">
        <title>The Natural Products Discovery Center: Release of the First 8490 Sequenced Strains for Exploring Actinobacteria Biosynthetic Diversity.</title>
        <authorList>
            <person name="Kalkreuter E."/>
            <person name="Kautsar S.A."/>
            <person name="Yang D."/>
            <person name="Bader C.D."/>
            <person name="Teijaro C.N."/>
            <person name="Fluegel L."/>
            <person name="Davis C.M."/>
            <person name="Simpson J.R."/>
            <person name="Lauterbach L."/>
            <person name="Steele A.D."/>
            <person name="Gui C."/>
            <person name="Meng S."/>
            <person name="Li G."/>
            <person name="Viehrig K."/>
            <person name="Ye F."/>
            <person name="Su P."/>
            <person name="Kiefer A.F."/>
            <person name="Nichols A."/>
            <person name="Cepeda A.J."/>
            <person name="Yan W."/>
            <person name="Fan B."/>
            <person name="Jiang Y."/>
            <person name="Adhikari A."/>
            <person name="Zheng C.-J."/>
            <person name="Schuster L."/>
            <person name="Cowan T.M."/>
            <person name="Smanski M.J."/>
            <person name="Chevrette M.G."/>
            <person name="De Carvalho L.P.S."/>
            <person name="Shen B."/>
        </authorList>
    </citation>
    <scope>NUCLEOTIDE SEQUENCE [LARGE SCALE GENOMIC DNA]</scope>
    <source>
        <strain evidence="2 3">NPDC012605</strain>
    </source>
</reference>
<comment type="caution">
    <text evidence="2">The sequence shown here is derived from an EMBL/GenBank/DDBJ whole genome shotgun (WGS) entry which is preliminary data.</text>
</comment>
<feature type="region of interest" description="Disordered" evidence="1">
    <location>
        <begin position="1"/>
        <end position="73"/>
    </location>
</feature>
<protein>
    <submittedName>
        <fullName evidence="2">Uncharacterized protein</fullName>
    </submittedName>
</protein>
<gene>
    <name evidence="2" type="ORF">ACFY8C_37650</name>
</gene>
<sequence>MRAGHSKGATGRRAAGARSNSATSVIQGPCRSSAAQLPALAREEGVRELPSRGRPTRQSLPESPRRALDASGAKTVPEKITAFAAYLTLVEGRETFGHQDLRRLFERARERIPTHFSREFDKAVRAGWIHEGTERGSYYLSDSLLNLLEDGYASHRSKRTRTSSASTTTTRTNARRKPRMLAVPDDFSGIDQLPASIDGGPPYQQVRLKRDRLLWAIKLAKDLGVLALKTSDVTWLTDKLGDAILSRDITAHFKGLHRDGLANRSVVDNAMRITEKGEEYLAAL</sequence>
<evidence type="ECO:0000313" key="3">
    <source>
        <dbReference type="Proteomes" id="UP001602370"/>
    </source>
</evidence>